<evidence type="ECO:0000313" key="5">
    <source>
        <dbReference type="Proteomes" id="UP001648503"/>
    </source>
</evidence>
<dbReference type="EMBL" id="JAFCIX010000312">
    <property type="protein sequence ID" value="KAH6595263.1"/>
    <property type="molecule type" value="Genomic_DNA"/>
</dbReference>
<dbReference type="Pfam" id="PF01255">
    <property type="entry name" value="Prenyltransf"/>
    <property type="match status" value="1"/>
</dbReference>
<dbReference type="SUPFAM" id="SSF64005">
    <property type="entry name" value="Undecaprenyl diphosphate synthase"/>
    <property type="match status" value="1"/>
</dbReference>
<evidence type="ECO:0000256" key="3">
    <source>
        <dbReference type="RuleBase" id="RU363018"/>
    </source>
</evidence>
<keyword evidence="5" id="KW-1185">Reference proteome</keyword>
<dbReference type="EC" id="2.5.1.-" evidence="3"/>
<sequence>MNDVVWRLLVDAWNACSSWVLSLMQKLVLAILVLGPVPKHVAFVMDGNRRFAKKLHRPLGEGHHLGFNKLEETLGWCMKLNIRVVTIYAFSIENFKRPQDEVDVLMELAEHKFQEFAANSDLIRKHGISIRVIGNLHLLRESVYKAACKATAQTRNNTGAILNICCPYTSQAEMLMAMNEVVSGVQDGRVEVGDVCSEMLEQCLYTEDCPPLDLLVRTSGESRLSDFMLWQTGQDCLLHFSNKLWPEFSFWDMLPVLLHYQASYNKIEESRVLSQIHATHIDSIRDVRTDVRHNTKFSDAFQDEQAISSHSGASVGSGVDTDPVKVTKVMQRRQRFYDYVRKRRLDDISQAAKR</sequence>
<dbReference type="PROSITE" id="PS01066">
    <property type="entry name" value="UPP_SYNTHASE"/>
    <property type="match status" value="1"/>
</dbReference>
<protein>
    <recommendedName>
        <fullName evidence="3">Alkyl transferase</fullName>
        <ecNumber evidence="3">2.5.1.-</ecNumber>
    </recommendedName>
</protein>
<gene>
    <name evidence="4" type="ORF">BASA50_006057</name>
</gene>
<dbReference type="HAMAP" id="MF_01139">
    <property type="entry name" value="ISPT"/>
    <property type="match status" value="1"/>
</dbReference>
<comment type="caution">
    <text evidence="4">The sequence shown here is derived from an EMBL/GenBank/DDBJ whole genome shotgun (WGS) entry which is preliminary data.</text>
</comment>
<dbReference type="CDD" id="cd00475">
    <property type="entry name" value="Cis_IPPS"/>
    <property type="match status" value="1"/>
</dbReference>
<evidence type="ECO:0000256" key="1">
    <source>
        <dbReference type="ARBA" id="ARBA00005432"/>
    </source>
</evidence>
<dbReference type="InterPro" id="IPR018520">
    <property type="entry name" value="UPP_synth-like_CS"/>
</dbReference>
<dbReference type="PANTHER" id="PTHR10291">
    <property type="entry name" value="DEHYDRODOLICHYL DIPHOSPHATE SYNTHASE FAMILY MEMBER"/>
    <property type="match status" value="1"/>
</dbReference>
<dbReference type="InterPro" id="IPR001441">
    <property type="entry name" value="UPP_synth-like"/>
</dbReference>
<accession>A0ABQ8FBA2</accession>
<organism evidence="4 5">
    <name type="scientific">Batrachochytrium salamandrivorans</name>
    <dbReference type="NCBI Taxonomy" id="1357716"/>
    <lineage>
        <taxon>Eukaryota</taxon>
        <taxon>Fungi</taxon>
        <taxon>Fungi incertae sedis</taxon>
        <taxon>Chytridiomycota</taxon>
        <taxon>Chytridiomycota incertae sedis</taxon>
        <taxon>Chytridiomycetes</taxon>
        <taxon>Rhizophydiales</taxon>
        <taxon>Rhizophydiales incertae sedis</taxon>
        <taxon>Batrachochytrium</taxon>
    </lineage>
</organism>
<evidence type="ECO:0000256" key="2">
    <source>
        <dbReference type="ARBA" id="ARBA00022679"/>
    </source>
</evidence>
<reference evidence="4 5" key="1">
    <citation type="submission" date="2021-02" db="EMBL/GenBank/DDBJ databases">
        <title>Variation within the Batrachochytrium salamandrivorans European outbreak.</title>
        <authorList>
            <person name="Kelly M."/>
            <person name="Pasmans F."/>
            <person name="Shea T.P."/>
            <person name="Munoz J.F."/>
            <person name="Carranza S."/>
            <person name="Cuomo C.A."/>
            <person name="Martel A."/>
        </authorList>
    </citation>
    <scope>NUCLEOTIDE SEQUENCE [LARGE SCALE GENOMIC DNA]</scope>
    <source>
        <strain evidence="4 5">AMFP18/2</strain>
    </source>
</reference>
<dbReference type="PANTHER" id="PTHR10291:SF43">
    <property type="entry name" value="DEHYDRODOLICHYL DIPHOSPHATE SYNTHASE COMPLEX SUBUNIT DHDDS"/>
    <property type="match status" value="1"/>
</dbReference>
<dbReference type="Gene3D" id="3.40.1180.10">
    <property type="entry name" value="Decaprenyl diphosphate synthase-like"/>
    <property type="match status" value="1"/>
</dbReference>
<proteinExistence type="inferred from homology"/>
<keyword evidence="2 3" id="KW-0808">Transferase</keyword>
<comment type="similarity">
    <text evidence="1 3">Belongs to the UPP synthase family.</text>
</comment>
<name>A0ABQ8FBA2_9FUNG</name>
<dbReference type="InterPro" id="IPR036424">
    <property type="entry name" value="UPP_synth-like_sf"/>
</dbReference>
<dbReference type="Proteomes" id="UP001648503">
    <property type="component" value="Unassembled WGS sequence"/>
</dbReference>
<dbReference type="NCBIfam" id="TIGR00055">
    <property type="entry name" value="uppS"/>
    <property type="match status" value="1"/>
</dbReference>
<evidence type="ECO:0000313" key="4">
    <source>
        <dbReference type="EMBL" id="KAH6595263.1"/>
    </source>
</evidence>